<reference evidence="4" key="1">
    <citation type="submission" date="2023-08" db="EMBL/GenBank/DDBJ databases">
        <authorList>
            <person name="Audoor S."/>
            <person name="Bilcke G."/>
        </authorList>
    </citation>
    <scope>NUCLEOTIDE SEQUENCE</scope>
</reference>
<evidence type="ECO:0000313" key="4">
    <source>
        <dbReference type="EMBL" id="CAJ1961869.1"/>
    </source>
</evidence>
<evidence type="ECO:0000313" key="5">
    <source>
        <dbReference type="Proteomes" id="UP001295423"/>
    </source>
</evidence>
<dbReference type="AlphaFoldDB" id="A0AAD2G3W5"/>
<protein>
    <recommendedName>
        <fullName evidence="3">ethanolamine kinase</fullName>
        <ecNumber evidence="3">2.7.1.82</ecNumber>
    </recommendedName>
</protein>
<dbReference type="InterPro" id="IPR011009">
    <property type="entry name" value="Kinase-like_dom_sf"/>
</dbReference>
<dbReference type="CDD" id="cd05157">
    <property type="entry name" value="ETNK_euk"/>
    <property type="match status" value="1"/>
</dbReference>
<evidence type="ECO:0000256" key="2">
    <source>
        <dbReference type="ARBA" id="ARBA00038211"/>
    </source>
</evidence>
<dbReference type="SUPFAM" id="SSF56112">
    <property type="entry name" value="Protein kinase-like (PK-like)"/>
    <property type="match status" value="1"/>
</dbReference>
<comment type="similarity">
    <text evidence="2">Belongs to the choline/ethanolamine kinase family.</text>
</comment>
<sequence length="379" mass="42117">MAPKDYINARGNTNESKVTIDGEPYLPFLSADPTDLDSVKMVVAKVFGIAEWQSFQVTSVTGGITNKLFKVSGLHQSGDNKSGHDKIPKAVLVRIFGGEGMIDRDIENATYAALANQGIALGYFGRFQNGRLEEWCEHMRSLGVDEMGNPEISIGIAKSTAQMHSNFSVPEGLREHHDPSKPPTLWTQLTSWLDQALKSKFQNDGDTRRAKNLDLPKLNAELEWLQTSVISKDCKVGFCHNDLLAANIMWDAETKKIQLIDFEYGGISYLSYDIANHFNEFAGGTDGDATPDYSKFPSIELQRAFVVEYLTTTSGGSAPSADVVDALLKEIKGFVLANHLVWGLWGINQAATEGCEEFDYLKYGSYRIQEYFNVKKEWS</sequence>
<dbReference type="GO" id="GO:0006646">
    <property type="term" value="P:phosphatidylethanolamine biosynthetic process"/>
    <property type="evidence" value="ECO:0007669"/>
    <property type="project" value="TreeGrafter"/>
</dbReference>
<dbReference type="Pfam" id="PF01633">
    <property type="entry name" value="Choline_kinase"/>
    <property type="match status" value="1"/>
</dbReference>
<dbReference type="PANTHER" id="PTHR22603:SF66">
    <property type="entry name" value="ETHANOLAMINE KINASE"/>
    <property type="match status" value="1"/>
</dbReference>
<dbReference type="EC" id="2.7.1.82" evidence="3"/>
<keyword evidence="5" id="KW-1185">Reference proteome</keyword>
<dbReference type="Gene3D" id="3.30.200.20">
    <property type="entry name" value="Phosphorylase Kinase, domain 1"/>
    <property type="match status" value="1"/>
</dbReference>
<accession>A0AAD2G3W5</accession>
<dbReference type="Gene3D" id="3.90.1200.10">
    <property type="match status" value="1"/>
</dbReference>
<evidence type="ECO:0000256" key="3">
    <source>
        <dbReference type="ARBA" id="ARBA00038874"/>
    </source>
</evidence>
<organism evidence="4 5">
    <name type="scientific">Cylindrotheca closterium</name>
    <dbReference type="NCBI Taxonomy" id="2856"/>
    <lineage>
        <taxon>Eukaryota</taxon>
        <taxon>Sar</taxon>
        <taxon>Stramenopiles</taxon>
        <taxon>Ochrophyta</taxon>
        <taxon>Bacillariophyta</taxon>
        <taxon>Bacillariophyceae</taxon>
        <taxon>Bacillariophycidae</taxon>
        <taxon>Bacillariales</taxon>
        <taxon>Bacillariaceae</taxon>
        <taxon>Cylindrotheca</taxon>
    </lineage>
</organism>
<proteinExistence type="inferred from homology"/>
<dbReference type="EMBL" id="CAKOGP040002091">
    <property type="protein sequence ID" value="CAJ1961869.1"/>
    <property type="molecule type" value="Genomic_DNA"/>
</dbReference>
<dbReference type="GO" id="GO:0005737">
    <property type="term" value="C:cytoplasm"/>
    <property type="evidence" value="ECO:0007669"/>
    <property type="project" value="TreeGrafter"/>
</dbReference>
<dbReference type="PANTHER" id="PTHR22603">
    <property type="entry name" value="CHOLINE/ETHANOALAMINE KINASE"/>
    <property type="match status" value="1"/>
</dbReference>
<name>A0AAD2G3W5_9STRA</name>
<comment type="caution">
    <text evidence="4">The sequence shown here is derived from an EMBL/GenBank/DDBJ whole genome shotgun (WGS) entry which is preliminary data.</text>
</comment>
<evidence type="ECO:0000256" key="1">
    <source>
        <dbReference type="ARBA" id="ARBA00037883"/>
    </source>
</evidence>
<gene>
    <name evidence="4" type="ORF">CYCCA115_LOCUS19414</name>
</gene>
<comment type="pathway">
    <text evidence="1">Phospholipid metabolism; phosphatidylethanolamine biosynthesis; phosphatidylethanolamine from ethanolamine: step 1/3.</text>
</comment>
<dbReference type="GO" id="GO:0004305">
    <property type="term" value="F:ethanolamine kinase activity"/>
    <property type="evidence" value="ECO:0007669"/>
    <property type="project" value="UniProtKB-EC"/>
</dbReference>
<dbReference type="Proteomes" id="UP001295423">
    <property type="component" value="Unassembled WGS sequence"/>
</dbReference>